<evidence type="ECO:0000256" key="2">
    <source>
        <dbReference type="ARBA" id="ARBA00023186"/>
    </source>
</evidence>
<reference evidence="3" key="1">
    <citation type="submission" date="2018-06" db="EMBL/GenBank/DDBJ databases">
        <authorList>
            <person name="Zhirakovskaya E."/>
        </authorList>
    </citation>
    <scope>NUCLEOTIDE SEQUENCE</scope>
</reference>
<dbReference type="InterPro" id="IPR002669">
    <property type="entry name" value="UreD"/>
</dbReference>
<dbReference type="Pfam" id="PF01774">
    <property type="entry name" value="UreD"/>
    <property type="match status" value="1"/>
</dbReference>
<dbReference type="GO" id="GO:0016151">
    <property type="term" value="F:nickel cation binding"/>
    <property type="evidence" value="ECO:0007669"/>
    <property type="project" value="InterPro"/>
</dbReference>
<evidence type="ECO:0000313" key="3">
    <source>
        <dbReference type="EMBL" id="VAW99607.1"/>
    </source>
</evidence>
<keyword evidence="2" id="KW-0143">Chaperone</keyword>
<name>A0A3B1AJN2_9ZZZZ</name>
<dbReference type="EMBL" id="UOFR01000069">
    <property type="protein sequence ID" value="VAW99607.1"/>
    <property type="molecule type" value="Genomic_DNA"/>
</dbReference>
<proteinExistence type="inferred from homology"/>
<gene>
    <name evidence="3" type="ORF">MNBD_GAMMA21-1657</name>
</gene>
<sequence>MAAHKLDGRSWRAELSLTYNKSHGRSVIAKREHVGPLVVQKPFYPEGDEVCHTYILHPPGGVVGGDQLTVNIDVQADAHALLTTPASTKFYRCDDRHARQNQNLIVADNGILEWLPQDTILFDQAKVKTATRVELEPQARFVGWEILCLGRPASNELYDNGYCRQSFEIWRAGKPELVERSSLVGGSELLNAKWGMAGYSVMGLMVLVGANKAMLDLARSVESVNNGLGSVTLIDDILVCRCLARQGMEAREYFTRIWAALRLEWIGCTAEPPRIWNT</sequence>
<protein>
    <submittedName>
        <fullName evidence="3">Urease accessory protein UreD</fullName>
    </submittedName>
</protein>
<evidence type="ECO:0000256" key="1">
    <source>
        <dbReference type="ARBA" id="ARBA00007177"/>
    </source>
</evidence>
<dbReference type="PANTHER" id="PTHR33643">
    <property type="entry name" value="UREASE ACCESSORY PROTEIN D"/>
    <property type="match status" value="1"/>
</dbReference>
<comment type="similarity">
    <text evidence="1">Belongs to the UreD family.</text>
</comment>
<dbReference type="AlphaFoldDB" id="A0A3B1AJN2"/>
<organism evidence="3">
    <name type="scientific">hydrothermal vent metagenome</name>
    <dbReference type="NCBI Taxonomy" id="652676"/>
    <lineage>
        <taxon>unclassified sequences</taxon>
        <taxon>metagenomes</taxon>
        <taxon>ecological metagenomes</taxon>
    </lineage>
</organism>
<dbReference type="HAMAP" id="MF_01384">
    <property type="entry name" value="UreD"/>
    <property type="match status" value="1"/>
</dbReference>
<dbReference type="PANTHER" id="PTHR33643:SF1">
    <property type="entry name" value="UREASE ACCESSORY PROTEIN D"/>
    <property type="match status" value="1"/>
</dbReference>
<accession>A0A3B1AJN2</accession>